<protein>
    <submittedName>
        <fullName evidence="1">Effector binding domain-containing protein</fullName>
    </submittedName>
</protein>
<evidence type="ECO:0000313" key="2">
    <source>
        <dbReference type="Proteomes" id="UP001219585"/>
    </source>
</evidence>
<dbReference type="EMBL" id="CP113527">
    <property type="protein sequence ID" value="WDV08864.1"/>
    <property type="molecule type" value="Genomic_DNA"/>
</dbReference>
<accession>A0AAJ5RT09</accession>
<proteinExistence type="predicted"/>
<dbReference type="Gene3D" id="3.20.80.10">
    <property type="entry name" value="Regulatory factor, effector binding domain"/>
    <property type="match status" value="1"/>
</dbReference>
<dbReference type="AlphaFoldDB" id="A0AAJ5RT09"/>
<dbReference type="RefSeq" id="WP_274797087.1">
    <property type="nucleotide sequence ID" value="NZ_CP113527.1"/>
</dbReference>
<reference evidence="1" key="1">
    <citation type="submission" date="2022-11" db="EMBL/GenBank/DDBJ databases">
        <title>Lysinibacillus irui.</title>
        <authorList>
            <person name="Akintayo S.O."/>
        </authorList>
    </citation>
    <scope>NUCLEOTIDE SEQUENCE</scope>
    <source>
        <strain evidence="1">IRB4-01</strain>
    </source>
</reference>
<dbReference type="Proteomes" id="UP001219585">
    <property type="component" value="Chromosome"/>
</dbReference>
<sequence length="163" mass="18921">MAYQILSRTFQVVGLTGKGAFENFDKEVPALAKQLLNRSQEIKNHTGIEMALFEPKRDKNHRVGEYYVGLMVDQASSDVPQGMAFMETTHQYVTTRGKVSKIGTLHLDLLQWANEKNYTRNLDSYIVETYHPMEDGEEEVQIYLPIHQRRSVFCQTRKIIDFF</sequence>
<evidence type="ECO:0000313" key="1">
    <source>
        <dbReference type="EMBL" id="WDV08864.1"/>
    </source>
</evidence>
<dbReference type="KEGG" id="liu:OU989_10450"/>
<organism evidence="1 2">
    <name type="scientific">Lysinibacillus irui</name>
    <dbReference type="NCBI Taxonomy" id="2998077"/>
    <lineage>
        <taxon>Bacteria</taxon>
        <taxon>Bacillati</taxon>
        <taxon>Bacillota</taxon>
        <taxon>Bacilli</taxon>
        <taxon>Bacillales</taxon>
        <taxon>Bacillaceae</taxon>
        <taxon>Lysinibacillus</taxon>
    </lineage>
</organism>
<gene>
    <name evidence="1" type="ORF">OU989_10450</name>
</gene>
<name>A0AAJ5RT09_9BACI</name>
<dbReference type="InterPro" id="IPR011256">
    <property type="entry name" value="Reg_factor_effector_dom_sf"/>
</dbReference>